<dbReference type="Pfam" id="PF05050">
    <property type="entry name" value="Methyltransf_21"/>
    <property type="match status" value="1"/>
</dbReference>
<keyword evidence="2" id="KW-0489">Methyltransferase</keyword>
<dbReference type="NCBIfam" id="TIGR01444">
    <property type="entry name" value="fkbM_fam"/>
    <property type="match status" value="1"/>
</dbReference>
<dbReference type="InterPro" id="IPR029063">
    <property type="entry name" value="SAM-dependent_MTases_sf"/>
</dbReference>
<dbReference type="RefSeq" id="WP_135477757.1">
    <property type="nucleotide sequence ID" value="NZ_SIJK02000011.1"/>
</dbReference>
<dbReference type="GO" id="GO:0008168">
    <property type="term" value="F:methyltransferase activity"/>
    <property type="evidence" value="ECO:0007669"/>
    <property type="project" value="UniProtKB-KW"/>
</dbReference>
<dbReference type="GO" id="GO:0032259">
    <property type="term" value="P:methylation"/>
    <property type="evidence" value="ECO:0007669"/>
    <property type="project" value="UniProtKB-KW"/>
</dbReference>
<proteinExistence type="predicted"/>
<organism evidence="2 3">
    <name type="scientific">Candidatus Chloroploca mongolica</name>
    <dbReference type="NCBI Taxonomy" id="2528176"/>
    <lineage>
        <taxon>Bacteria</taxon>
        <taxon>Bacillati</taxon>
        <taxon>Chloroflexota</taxon>
        <taxon>Chloroflexia</taxon>
        <taxon>Chloroflexales</taxon>
        <taxon>Chloroflexineae</taxon>
        <taxon>Oscillochloridaceae</taxon>
        <taxon>Candidatus Chloroploca</taxon>
    </lineage>
</organism>
<sequence>MNLIHFVRRQVKRSLAALGYEVRRSVPSGSMQRPVGDMQMLLEDLYQRNFAPTAILDVGANRASWSRIAKAVFSNANLFMIEPQVEMEPHLQRFCAEHPGSKYFLAGAGVVSGKMSLTISDDLAGSSFLPSASSVELPTTGRQRTVPIVTVDELISSNQMPVPQLAKLDVQGFELEALRGGRDYSVRRKHLCWKPASIVSSRTCRCCMK</sequence>
<comment type="caution">
    <text evidence="2">The sequence shown here is derived from an EMBL/GenBank/DDBJ whole genome shotgun (WGS) entry which is preliminary data.</text>
</comment>
<keyword evidence="2" id="KW-0808">Transferase</keyword>
<dbReference type="Gene3D" id="3.40.50.150">
    <property type="entry name" value="Vaccinia Virus protein VP39"/>
    <property type="match status" value="1"/>
</dbReference>
<feature type="domain" description="Methyltransferase FkbM" evidence="1">
    <location>
        <begin position="57"/>
        <end position="188"/>
    </location>
</feature>
<evidence type="ECO:0000313" key="2">
    <source>
        <dbReference type="EMBL" id="MBP1465729.1"/>
    </source>
</evidence>
<evidence type="ECO:0000313" key="3">
    <source>
        <dbReference type="Proteomes" id="UP001193081"/>
    </source>
</evidence>
<evidence type="ECO:0000259" key="1">
    <source>
        <dbReference type="Pfam" id="PF05050"/>
    </source>
</evidence>
<dbReference type="PANTHER" id="PTHR36973">
    <property type="entry name" value="SLL1456 PROTEIN-RELATED"/>
    <property type="match status" value="1"/>
</dbReference>
<protein>
    <submittedName>
        <fullName evidence="2">FkbM family methyltransferase</fullName>
    </submittedName>
</protein>
<name>A0ABS4D8J9_9CHLR</name>
<dbReference type="Proteomes" id="UP001193081">
    <property type="component" value="Unassembled WGS sequence"/>
</dbReference>
<dbReference type="PANTHER" id="PTHR36973:SF4">
    <property type="entry name" value="NODULATION PROTEIN"/>
    <property type="match status" value="1"/>
</dbReference>
<dbReference type="SUPFAM" id="SSF53335">
    <property type="entry name" value="S-adenosyl-L-methionine-dependent methyltransferases"/>
    <property type="match status" value="1"/>
</dbReference>
<keyword evidence="3" id="KW-1185">Reference proteome</keyword>
<dbReference type="InterPro" id="IPR006342">
    <property type="entry name" value="FkbM_mtfrase"/>
</dbReference>
<gene>
    <name evidence="2" type="ORF">EYB53_008430</name>
</gene>
<dbReference type="EMBL" id="SIJK02000011">
    <property type="protein sequence ID" value="MBP1465729.1"/>
    <property type="molecule type" value="Genomic_DNA"/>
</dbReference>
<dbReference type="InterPro" id="IPR053188">
    <property type="entry name" value="FkbM_Methyltransferase"/>
</dbReference>
<reference evidence="2 3" key="1">
    <citation type="submission" date="2021-03" db="EMBL/GenBank/DDBJ databases">
        <authorList>
            <person name="Grouzdev D.S."/>
        </authorList>
    </citation>
    <scope>NUCLEOTIDE SEQUENCE [LARGE SCALE GENOMIC DNA]</scope>
    <source>
        <strain evidence="2 3">M50-1</strain>
    </source>
</reference>
<accession>A0ABS4D8J9</accession>